<evidence type="ECO:0000313" key="2">
    <source>
        <dbReference type="Proteomes" id="UP000077071"/>
    </source>
</evidence>
<dbReference type="Proteomes" id="UP000077071">
    <property type="component" value="Chromosome"/>
</dbReference>
<dbReference type="OrthoDB" id="4350726at2"/>
<evidence type="ECO:0000313" key="1">
    <source>
        <dbReference type="EMBL" id="AND17951.1"/>
    </source>
</evidence>
<name>A0A169C7J0_9MICO</name>
<protein>
    <recommendedName>
        <fullName evidence="3">DUF3349 domain-containing protein</fullName>
    </recommendedName>
</protein>
<dbReference type="PATRIC" id="fig|33888.3.peg.3196"/>
<dbReference type="InterPro" id="IPR021784">
    <property type="entry name" value="DUF3349"/>
</dbReference>
<dbReference type="EMBL" id="CP015515">
    <property type="protein sequence ID" value="AND17951.1"/>
    <property type="molecule type" value="Genomic_DNA"/>
</dbReference>
<reference evidence="1 2" key="1">
    <citation type="submission" date="2016-05" db="EMBL/GenBank/DDBJ databases">
        <title>Complete genome sequence of Rathayibacter tritici NCPPB 1953.</title>
        <authorList>
            <person name="Park J."/>
            <person name="Lee H.-H."/>
            <person name="Lee S.-W."/>
            <person name="Seo Y.-S."/>
        </authorList>
    </citation>
    <scope>NUCLEOTIDE SEQUENCE [LARGE SCALE GENOMIC DNA]</scope>
    <source>
        <strain evidence="1 2">NCPPB 1953</strain>
    </source>
</reference>
<dbReference type="Gene3D" id="6.10.140.2080">
    <property type="match status" value="2"/>
</dbReference>
<dbReference type="Gene3D" id="1.10.10.2390">
    <property type="match status" value="2"/>
</dbReference>
<dbReference type="STRING" id="33888.A6122_2843"/>
<dbReference type="Pfam" id="PF11829">
    <property type="entry name" value="DUF3349"/>
    <property type="match status" value="2"/>
</dbReference>
<dbReference type="KEGG" id="rtn:A6122_2843"/>
<dbReference type="AlphaFoldDB" id="A0A169C7J0"/>
<keyword evidence="2" id="KW-1185">Reference proteome</keyword>
<accession>A0A169C7J0</accession>
<dbReference type="RefSeq" id="WP_068256530.1">
    <property type="nucleotide sequence ID" value="NZ_CP015515.1"/>
</dbReference>
<sequence length="209" mass="22523">MASTDPIAAREGIVARVVGWLRAGYPSGVPEQDYLPLLGLLRRSLTTDEVEQVVARLLSESERAETVVSRAVVRERIEQLLLGPALPEDVARVSSRLANAGWPLAGPESLAEPDTRDGLVTRIVRWLRAGYPSGLPEQDFVPLLALLRRRLSDEEVAEVAAGLAADAPASRADVGTAIVGVTSELPSEEDIERVRRSLAALGWPDEFAS</sequence>
<evidence type="ECO:0008006" key="3">
    <source>
        <dbReference type="Google" id="ProtNLM"/>
    </source>
</evidence>
<proteinExistence type="predicted"/>
<gene>
    <name evidence="1" type="ORF">A6122_2843</name>
</gene>
<organism evidence="1 2">
    <name type="scientific">Rathayibacter tritici</name>
    <dbReference type="NCBI Taxonomy" id="33888"/>
    <lineage>
        <taxon>Bacteria</taxon>
        <taxon>Bacillati</taxon>
        <taxon>Actinomycetota</taxon>
        <taxon>Actinomycetes</taxon>
        <taxon>Micrococcales</taxon>
        <taxon>Microbacteriaceae</taxon>
        <taxon>Rathayibacter</taxon>
    </lineage>
</organism>